<dbReference type="EMBL" id="CADCXV010001442">
    <property type="protein sequence ID" value="CAB0044396.1"/>
    <property type="molecule type" value="Genomic_DNA"/>
</dbReference>
<reference evidence="1 2" key="1">
    <citation type="submission" date="2020-02" db="EMBL/GenBank/DDBJ databases">
        <authorList>
            <person name="Ferguson B K."/>
        </authorList>
    </citation>
    <scope>NUCLEOTIDE SEQUENCE [LARGE SCALE GENOMIC DNA]</scope>
</reference>
<name>A0A6H5J412_9HYME</name>
<organism evidence="1 2">
    <name type="scientific">Trichogramma brassicae</name>
    <dbReference type="NCBI Taxonomy" id="86971"/>
    <lineage>
        <taxon>Eukaryota</taxon>
        <taxon>Metazoa</taxon>
        <taxon>Ecdysozoa</taxon>
        <taxon>Arthropoda</taxon>
        <taxon>Hexapoda</taxon>
        <taxon>Insecta</taxon>
        <taxon>Pterygota</taxon>
        <taxon>Neoptera</taxon>
        <taxon>Endopterygota</taxon>
        <taxon>Hymenoptera</taxon>
        <taxon>Apocrita</taxon>
        <taxon>Proctotrupomorpha</taxon>
        <taxon>Chalcidoidea</taxon>
        <taxon>Trichogrammatidae</taxon>
        <taxon>Trichogramma</taxon>
    </lineage>
</organism>
<sequence length="174" mass="19859">MPPTLALLADERARIYQRRPRYVKEVERRETAEQSWQCTGGDRAPKGRWTHRIIPNITELGREGTWRSGTTISHQLLSGHGYFKSHSERYDNTLSALLTARPCPITVEDDAGMCFFAALRFPEERERLQQDLQKKLSLKQSSGSCSNRRQLDGGSCFSAHQSVVTRLRQEAQVV</sequence>
<accession>A0A6H5J412</accession>
<evidence type="ECO:0000313" key="1">
    <source>
        <dbReference type="EMBL" id="CAB0044396.1"/>
    </source>
</evidence>
<dbReference type="AlphaFoldDB" id="A0A6H5J412"/>
<protein>
    <submittedName>
        <fullName evidence="1">Uncharacterized protein</fullName>
    </submittedName>
</protein>
<dbReference type="Proteomes" id="UP000479190">
    <property type="component" value="Unassembled WGS sequence"/>
</dbReference>
<evidence type="ECO:0000313" key="2">
    <source>
        <dbReference type="Proteomes" id="UP000479190"/>
    </source>
</evidence>
<keyword evidence="2" id="KW-1185">Reference proteome</keyword>
<proteinExistence type="predicted"/>
<gene>
    <name evidence="1" type="ORF">TBRA_LOCUS15984</name>
</gene>